<dbReference type="Gene3D" id="3.30.200.20">
    <property type="entry name" value="Phosphorylase Kinase, domain 1"/>
    <property type="match status" value="1"/>
</dbReference>
<feature type="domain" description="Protein kinase" evidence="10">
    <location>
        <begin position="12"/>
        <end position="272"/>
    </location>
</feature>
<name>A0A3P8JX62_TSUPA</name>
<dbReference type="Pfam" id="PF00069">
    <property type="entry name" value="Pkinase"/>
    <property type="match status" value="1"/>
</dbReference>
<keyword evidence="9" id="KW-0812">Transmembrane</keyword>
<dbReference type="InterPro" id="IPR008271">
    <property type="entry name" value="Ser/Thr_kinase_AS"/>
</dbReference>
<evidence type="ECO:0000259" key="10">
    <source>
        <dbReference type="PROSITE" id="PS50011"/>
    </source>
</evidence>
<keyword evidence="5 11" id="KW-0418">Kinase</keyword>
<comment type="catalytic activity">
    <reaction evidence="8">
        <text>L-seryl-[protein] + ATP = O-phospho-L-seryl-[protein] + ADP + H(+)</text>
        <dbReference type="Rhea" id="RHEA:17989"/>
        <dbReference type="Rhea" id="RHEA-COMP:9863"/>
        <dbReference type="Rhea" id="RHEA-COMP:11604"/>
        <dbReference type="ChEBI" id="CHEBI:15378"/>
        <dbReference type="ChEBI" id="CHEBI:29999"/>
        <dbReference type="ChEBI" id="CHEBI:30616"/>
        <dbReference type="ChEBI" id="CHEBI:83421"/>
        <dbReference type="ChEBI" id="CHEBI:456216"/>
        <dbReference type="EC" id="2.7.11.1"/>
    </reaction>
</comment>
<dbReference type="InterPro" id="IPR011009">
    <property type="entry name" value="Kinase-like_dom_sf"/>
</dbReference>
<evidence type="ECO:0000256" key="6">
    <source>
        <dbReference type="ARBA" id="ARBA00022840"/>
    </source>
</evidence>
<keyword evidence="6" id="KW-0067">ATP-binding</keyword>
<feature type="transmembrane region" description="Helical" evidence="9">
    <location>
        <begin position="379"/>
        <end position="398"/>
    </location>
</feature>
<reference evidence="11 12" key="1">
    <citation type="submission" date="2018-12" db="EMBL/GenBank/DDBJ databases">
        <authorList>
            <consortium name="Pathogen Informatics"/>
        </authorList>
    </citation>
    <scope>NUCLEOTIDE SEQUENCE [LARGE SCALE GENOMIC DNA]</scope>
    <source>
        <strain evidence="11 12">NCTC10741</strain>
    </source>
</reference>
<dbReference type="PANTHER" id="PTHR43289">
    <property type="entry name" value="MITOGEN-ACTIVATED PROTEIN KINASE KINASE KINASE 20-RELATED"/>
    <property type="match status" value="1"/>
</dbReference>
<dbReference type="RefSeq" id="WP_227967194.1">
    <property type="nucleotide sequence ID" value="NZ_CP085954.1"/>
</dbReference>
<feature type="transmembrane region" description="Helical" evidence="9">
    <location>
        <begin position="436"/>
        <end position="460"/>
    </location>
</feature>
<keyword evidence="3 11" id="KW-0808">Transferase</keyword>
<keyword evidence="9" id="KW-0472">Membrane</keyword>
<accession>A0A3P8JX62</accession>
<feature type="transmembrane region" description="Helical" evidence="9">
    <location>
        <begin position="496"/>
        <end position="520"/>
    </location>
</feature>
<dbReference type="EMBL" id="LR131273">
    <property type="protein sequence ID" value="VDR37909.1"/>
    <property type="molecule type" value="Genomic_DNA"/>
</dbReference>
<evidence type="ECO:0000256" key="5">
    <source>
        <dbReference type="ARBA" id="ARBA00022777"/>
    </source>
</evidence>
<dbReference type="Gene3D" id="1.10.510.10">
    <property type="entry name" value="Transferase(Phosphotransferase) domain 1"/>
    <property type="match status" value="1"/>
</dbReference>
<evidence type="ECO:0000256" key="2">
    <source>
        <dbReference type="ARBA" id="ARBA00022527"/>
    </source>
</evidence>
<dbReference type="SMART" id="SM00220">
    <property type="entry name" value="S_TKc"/>
    <property type="match status" value="1"/>
</dbReference>
<dbReference type="GO" id="GO:0005524">
    <property type="term" value="F:ATP binding"/>
    <property type="evidence" value="ECO:0007669"/>
    <property type="project" value="UniProtKB-KW"/>
</dbReference>
<proteinExistence type="predicted"/>
<protein>
    <recommendedName>
        <fullName evidence="1">non-specific serine/threonine protein kinase</fullName>
        <ecNumber evidence="1">2.7.11.1</ecNumber>
    </recommendedName>
</protein>
<dbReference type="GO" id="GO:0106310">
    <property type="term" value="F:protein serine kinase activity"/>
    <property type="evidence" value="ECO:0007669"/>
    <property type="project" value="RHEA"/>
</dbReference>
<dbReference type="PROSITE" id="PS00108">
    <property type="entry name" value="PROTEIN_KINASE_ST"/>
    <property type="match status" value="1"/>
</dbReference>
<keyword evidence="2" id="KW-0723">Serine/threonine-protein kinase</keyword>
<dbReference type="Proteomes" id="UP000271626">
    <property type="component" value="Chromosome"/>
</dbReference>
<dbReference type="SUPFAM" id="SSF56112">
    <property type="entry name" value="Protein kinase-like (PK-like)"/>
    <property type="match status" value="1"/>
</dbReference>
<gene>
    <name evidence="11" type="primary">pknF_2</name>
    <name evidence="11" type="ORF">NCTC10741_01021</name>
</gene>
<evidence type="ECO:0000256" key="3">
    <source>
        <dbReference type="ARBA" id="ARBA00022679"/>
    </source>
</evidence>
<dbReference type="CDD" id="cd14014">
    <property type="entry name" value="STKc_PknB_like"/>
    <property type="match status" value="1"/>
</dbReference>
<evidence type="ECO:0000313" key="12">
    <source>
        <dbReference type="Proteomes" id="UP000271626"/>
    </source>
</evidence>
<evidence type="ECO:0000313" key="11">
    <source>
        <dbReference type="EMBL" id="VDR37909.1"/>
    </source>
</evidence>
<keyword evidence="9" id="KW-1133">Transmembrane helix</keyword>
<feature type="transmembrane region" description="Helical" evidence="9">
    <location>
        <begin position="353"/>
        <end position="373"/>
    </location>
</feature>
<dbReference type="EC" id="2.7.11.1" evidence="1"/>
<dbReference type="PANTHER" id="PTHR43289:SF6">
    <property type="entry name" value="SERINE_THREONINE-PROTEIN KINASE NEKL-3"/>
    <property type="match status" value="1"/>
</dbReference>
<sequence length="538" mass="55958">MALLPGSVFAGYVIERLLGTGGMGEVYVARHPRLPRSDALKILSSDLSADAQFRRRFEQEADVVAGLRHRGIVTVHDRGEFDGRLWIALELIEGFDARSAAGPAGMPARDVAAIIGPVAEALDYAGARGLVHRDVKPANILVGTDRRVVLTDFGIVRMQEAGGRLTSTGLMIGTAQYMSPEQAQGHPVDPRSDQYSLAVTAFDLLAGNPPFASSNVGAVIIAHVTRPVPSVRTTRPDLHPGVDGVLQRALAKSPADRYPSCVAFASALAAALSERPDARAAGVSVPAHTAVAPAPVRAPLAPTFVATRPVTGMHPAPITGRFIPAPPHPYPTNGVPPGGPAGPTRGEATRRRWALRIALASAPLLLLAALLSITEVSSGVALAISYIASGAYFVATLLNVRFGRRARTVGVVCVWVASFMVPIGITAVVFEVTSGFLPGLMAMMLSNACQPGFMSAAWLVGSARQKLLFALPLVALVATPALVGLVITSVGRGGMIIGSAVVGISVPVAVLITVLAARVAEARESPDRFPAPSGPVGR</sequence>
<dbReference type="InterPro" id="IPR000719">
    <property type="entry name" value="Prot_kinase_dom"/>
</dbReference>
<evidence type="ECO:0000256" key="9">
    <source>
        <dbReference type="SAM" id="Phobius"/>
    </source>
</evidence>
<evidence type="ECO:0000256" key="8">
    <source>
        <dbReference type="ARBA" id="ARBA00048679"/>
    </source>
</evidence>
<evidence type="ECO:0000256" key="4">
    <source>
        <dbReference type="ARBA" id="ARBA00022741"/>
    </source>
</evidence>
<dbReference type="AlphaFoldDB" id="A0A3P8JX62"/>
<comment type="catalytic activity">
    <reaction evidence="7">
        <text>L-threonyl-[protein] + ATP = O-phospho-L-threonyl-[protein] + ADP + H(+)</text>
        <dbReference type="Rhea" id="RHEA:46608"/>
        <dbReference type="Rhea" id="RHEA-COMP:11060"/>
        <dbReference type="Rhea" id="RHEA-COMP:11605"/>
        <dbReference type="ChEBI" id="CHEBI:15378"/>
        <dbReference type="ChEBI" id="CHEBI:30013"/>
        <dbReference type="ChEBI" id="CHEBI:30616"/>
        <dbReference type="ChEBI" id="CHEBI:61977"/>
        <dbReference type="ChEBI" id="CHEBI:456216"/>
        <dbReference type="EC" id="2.7.11.1"/>
    </reaction>
</comment>
<dbReference type="PROSITE" id="PS50011">
    <property type="entry name" value="PROTEIN_KINASE_DOM"/>
    <property type="match status" value="1"/>
</dbReference>
<keyword evidence="4" id="KW-0547">Nucleotide-binding</keyword>
<dbReference type="FunFam" id="3.30.200.20:FF:000035">
    <property type="entry name" value="Serine/threonine protein kinase Stk1"/>
    <property type="match status" value="1"/>
</dbReference>
<evidence type="ECO:0000256" key="7">
    <source>
        <dbReference type="ARBA" id="ARBA00047899"/>
    </source>
</evidence>
<dbReference type="GO" id="GO:0004674">
    <property type="term" value="F:protein serine/threonine kinase activity"/>
    <property type="evidence" value="ECO:0007669"/>
    <property type="project" value="UniProtKB-KW"/>
</dbReference>
<feature type="transmembrane region" description="Helical" evidence="9">
    <location>
        <begin position="467"/>
        <end position="490"/>
    </location>
</feature>
<evidence type="ECO:0000256" key="1">
    <source>
        <dbReference type="ARBA" id="ARBA00012513"/>
    </source>
</evidence>
<organism evidence="11 12">
    <name type="scientific">Tsukamurella paurometabola</name>
    <name type="common">Corynebacterium paurometabolum</name>
    <dbReference type="NCBI Taxonomy" id="2061"/>
    <lineage>
        <taxon>Bacteria</taxon>
        <taxon>Bacillati</taxon>
        <taxon>Actinomycetota</taxon>
        <taxon>Actinomycetes</taxon>
        <taxon>Mycobacteriales</taxon>
        <taxon>Tsukamurellaceae</taxon>
        <taxon>Tsukamurella</taxon>
    </lineage>
</organism>
<feature type="transmembrane region" description="Helical" evidence="9">
    <location>
        <begin position="410"/>
        <end position="430"/>
    </location>
</feature>